<feature type="domain" description="Integrase catalytic" evidence="2">
    <location>
        <begin position="1"/>
        <end position="113"/>
    </location>
</feature>
<dbReference type="GO" id="GO:0015074">
    <property type="term" value="P:DNA integration"/>
    <property type="evidence" value="ECO:0007669"/>
    <property type="project" value="InterPro"/>
</dbReference>
<dbReference type="SUPFAM" id="SSF53098">
    <property type="entry name" value="Ribonuclease H-like"/>
    <property type="match status" value="1"/>
</dbReference>
<keyword evidence="4" id="KW-1185">Reference proteome</keyword>
<dbReference type="OrthoDB" id="5592268at2759"/>
<accession>A0A9Q3HL92</accession>
<dbReference type="InterPro" id="IPR036397">
    <property type="entry name" value="RNaseH_sf"/>
</dbReference>
<dbReference type="InterPro" id="IPR001584">
    <property type="entry name" value="Integrase_cat-core"/>
</dbReference>
<name>A0A9Q3HL92_9BASI</name>
<dbReference type="EMBL" id="AVOT02021037">
    <property type="protein sequence ID" value="MBW0509606.1"/>
    <property type="molecule type" value="Genomic_DNA"/>
</dbReference>
<evidence type="ECO:0000313" key="3">
    <source>
        <dbReference type="EMBL" id="MBW0509606.1"/>
    </source>
</evidence>
<organism evidence="3 4">
    <name type="scientific">Austropuccinia psidii MF-1</name>
    <dbReference type="NCBI Taxonomy" id="1389203"/>
    <lineage>
        <taxon>Eukaryota</taxon>
        <taxon>Fungi</taxon>
        <taxon>Dikarya</taxon>
        <taxon>Basidiomycota</taxon>
        <taxon>Pucciniomycotina</taxon>
        <taxon>Pucciniomycetes</taxon>
        <taxon>Pucciniales</taxon>
        <taxon>Sphaerophragmiaceae</taxon>
        <taxon>Austropuccinia</taxon>
    </lineage>
</organism>
<dbReference type="PANTHER" id="PTHR37984:SF5">
    <property type="entry name" value="PROTEIN NYNRIN-LIKE"/>
    <property type="match status" value="1"/>
</dbReference>
<dbReference type="PROSITE" id="PS50994">
    <property type="entry name" value="INTEGRASE"/>
    <property type="match status" value="1"/>
</dbReference>
<dbReference type="InterPro" id="IPR012337">
    <property type="entry name" value="RNaseH-like_sf"/>
</dbReference>
<dbReference type="Proteomes" id="UP000765509">
    <property type="component" value="Unassembled WGS sequence"/>
</dbReference>
<sequence length="113" mass="13155">MDRVTGIFPGGKENFNFFLIIVDGFSKSVMCLPCHREDTEMYTALLFLNAIISTCEVPKIIVSDRDPKFTSEFWTNLYDIFGTKRAFSTDYHPQTEGLAERMIQTMEDIHRRF</sequence>
<reference evidence="3" key="1">
    <citation type="submission" date="2021-03" db="EMBL/GenBank/DDBJ databases">
        <title>Draft genome sequence of rust myrtle Austropuccinia psidii MF-1, a brazilian biotype.</title>
        <authorList>
            <person name="Quecine M.C."/>
            <person name="Pachon D.M.R."/>
            <person name="Bonatelli M.L."/>
            <person name="Correr F.H."/>
            <person name="Franceschini L.M."/>
            <person name="Leite T.F."/>
            <person name="Margarido G.R.A."/>
            <person name="Almeida C.A."/>
            <person name="Ferrarezi J.A."/>
            <person name="Labate C.A."/>
        </authorList>
    </citation>
    <scope>NUCLEOTIDE SEQUENCE</scope>
    <source>
        <strain evidence="3">MF-1</strain>
    </source>
</reference>
<keyword evidence="1" id="KW-0694">RNA-binding</keyword>
<evidence type="ECO:0000313" key="4">
    <source>
        <dbReference type="Proteomes" id="UP000765509"/>
    </source>
</evidence>
<dbReference type="AlphaFoldDB" id="A0A9Q3HL92"/>
<evidence type="ECO:0000256" key="1">
    <source>
        <dbReference type="ARBA" id="ARBA00022884"/>
    </source>
</evidence>
<comment type="caution">
    <text evidence="3">The sequence shown here is derived from an EMBL/GenBank/DDBJ whole genome shotgun (WGS) entry which is preliminary data.</text>
</comment>
<evidence type="ECO:0000259" key="2">
    <source>
        <dbReference type="PROSITE" id="PS50994"/>
    </source>
</evidence>
<dbReference type="GO" id="GO:0003723">
    <property type="term" value="F:RNA binding"/>
    <property type="evidence" value="ECO:0007669"/>
    <property type="project" value="UniProtKB-KW"/>
</dbReference>
<proteinExistence type="predicted"/>
<gene>
    <name evidence="3" type="ORF">O181_049321</name>
</gene>
<protein>
    <recommendedName>
        <fullName evidence="2">Integrase catalytic domain-containing protein</fullName>
    </recommendedName>
</protein>
<dbReference type="Gene3D" id="3.30.420.10">
    <property type="entry name" value="Ribonuclease H-like superfamily/Ribonuclease H"/>
    <property type="match status" value="1"/>
</dbReference>
<dbReference type="PANTHER" id="PTHR37984">
    <property type="entry name" value="PROTEIN CBG26694"/>
    <property type="match status" value="1"/>
</dbReference>
<dbReference type="GO" id="GO:0005634">
    <property type="term" value="C:nucleus"/>
    <property type="evidence" value="ECO:0007669"/>
    <property type="project" value="UniProtKB-ARBA"/>
</dbReference>
<dbReference type="InterPro" id="IPR050951">
    <property type="entry name" value="Retrovirus_Pol_polyprotein"/>
</dbReference>